<dbReference type="AlphaFoldDB" id="A0A7C9BK28"/>
<dbReference type="PANTHER" id="PTHR48182:SF2">
    <property type="entry name" value="PROTEIN SERAC1"/>
    <property type="match status" value="1"/>
</dbReference>
<dbReference type="EMBL" id="WHLY01000002">
    <property type="protein sequence ID" value="MPR34595.1"/>
    <property type="molecule type" value="Genomic_DNA"/>
</dbReference>
<dbReference type="Proteomes" id="UP000479293">
    <property type="component" value="Unassembled WGS sequence"/>
</dbReference>
<feature type="domain" description="GPI inositol-deacylase PGAP1-like alpha/beta" evidence="6">
    <location>
        <begin position="115"/>
        <end position="183"/>
    </location>
</feature>
<dbReference type="SUPFAM" id="SSF53474">
    <property type="entry name" value="alpha/beta-Hydrolases"/>
    <property type="match status" value="1"/>
</dbReference>
<dbReference type="InterPro" id="IPR029058">
    <property type="entry name" value="AB_hydrolase_fold"/>
</dbReference>
<dbReference type="Pfam" id="PF07819">
    <property type="entry name" value="PGAP1"/>
    <property type="match status" value="1"/>
</dbReference>
<reference evidence="7 8" key="1">
    <citation type="submission" date="2019-10" db="EMBL/GenBank/DDBJ databases">
        <title>Draft Genome Sequence of Cytophagaceae sp. SJW1-29.</title>
        <authorList>
            <person name="Choi A."/>
        </authorList>
    </citation>
    <scope>NUCLEOTIDE SEQUENCE [LARGE SCALE GENOMIC DNA]</scope>
    <source>
        <strain evidence="7 8">SJW1-29</strain>
    </source>
</reference>
<evidence type="ECO:0000313" key="7">
    <source>
        <dbReference type="EMBL" id="MPR34595.1"/>
    </source>
</evidence>
<evidence type="ECO:0000256" key="5">
    <source>
        <dbReference type="SAM" id="MobiDB-lite"/>
    </source>
</evidence>
<dbReference type="Gene3D" id="3.40.50.1820">
    <property type="entry name" value="alpha/beta hydrolase"/>
    <property type="match status" value="1"/>
</dbReference>
<evidence type="ECO:0000256" key="4">
    <source>
        <dbReference type="ARBA" id="ARBA00023136"/>
    </source>
</evidence>
<proteinExistence type="predicted"/>
<dbReference type="InterPro" id="IPR012908">
    <property type="entry name" value="PGAP1-ab_dom-like"/>
</dbReference>
<feature type="region of interest" description="Disordered" evidence="5">
    <location>
        <begin position="274"/>
        <end position="293"/>
    </location>
</feature>
<dbReference type="RefSeq" id="WP_152760952.1">
    <property type="nucleotide sequence ID" value="NZ_WHLY01000002.1"/>
</dbReference>
<evidence type="ECO:0000313" key="8">
    <source>
        <dbReference type="Proteomes" id="UP000479293"/>
    </source>
</evidence>
<organism evidence="7 8">
    <name type="scientific">Salmonirosea aquatica</name>
    <dbReference type="NCBI Taxonomy" id="2654236"/>
    <lineage>
        <taxon>Bacteria</taxon>
        <taxon>Pseudomonadati</taxon>
        <taxon>Bacteroidota</taxon>
        <taxon>Cytophagia</taxon>
        <taxon>Cytophagales</taxon>
        <taxon>Spirosomataceae</taxon>
        <taxon>Salmonirosea</taxon>
    </lineage>
</organism>
<keyword evidence="8" id="KW-1185">Reference proteome</keyword>
<dbReference type="GO" id="GO:0016020">
    <property type="term" value="C:membrane"/>
    <property type="evidence" value="ECO:0007669"/>
    <property type="project" value="UniProtKB-SubCell"/>
</dbReference>
<dbReference type="InterPro" id="IPR052374">
    <property type="entry name" value="SERAC1"/>
</dbReference>
<comment type="subcellular location">
    <subcellularLocation>
        <location evidence="1">Endoplasmic reticulum</location>
    </subcellularLocation>
    <subcellularLocation>
        <location evidence="2">Membrane</location>
    </subcellularLocation>
</comment>
<evidence type="ECO:0000259" key="6">
    <source>
        <dbReference type="Pfam" id="PF07819"/>
    </source>
</evidence>
<evidence type="ECO:0000256" key="3">
    <source>
        <dbReference type="ARBA" id="ARBA00022824"/>
    </source>
</evidence>
<name>A0A7C9BK28_9BACT</name>
<sequence length="401" mass="45713">MKLIKNLFIMICNLVFLSRCTDRAKEEYSPSSFFKQNTAKQNEGLIVFVHGIFGDAKDTWTNEQTGAYFPELVSNDSVFAGYDIFTYGFASPKLNIALTIDELGEDLRSTFDDQNFSRYSKIVLVCHSMGGLVSRSFLIKYREKWAHKIKLIYYFSTPGSGSQIASLARSFSKNEQLENLQIENGDRYLANQSRAWYAVQSLIDIPAYCAYEKQATSISKIVEFSSASSICNRPLDPINENHINIVKPKDIRAKSYIVFRNAFKATISNNAINEVKSNPEPKKNGNASKSSTYQLRDVNDRPLNVGDFYSFDAIVNGHVPETQRNFYLIAKINKNDDCIFTYSTAENEPGWAISTHVLVGQRTKTVIRRKIEPQWLKTHYPEQYRILMNKAMLYGLVQDGE</sequence>
<protein>
    <recommendedName>
        <fullName evidence="6">GPI inositol-deacylase PGAP1-like alpha/beta domain-containing protein</fullName>
    </recommendedName>
</protein>
<accession>A0A7C9BK28</accession>
<keyword evidence="3" id="KW-0256">Endoplasmic reticulum</keyword>
<evidence type="ECO:0000256" key="1">
    <source>
        <dbReference type="ARBA" id="ARBA00004240"/>
    </source>
</evidence>
<gene>
    <name evidence="7" type="ORF">GBK04_14825</name>
</gene>
<comment type="caution">
    <text evidence="7">The sequence shown here is derived from an EMBL/GenBank/DDBJ whole genome shotgun (WGS) entry which is preliminary data.</text>
</comment>
<dbReference type="PANTHER" id="PTHR48182">
    <property type="entry name" value="PROTEIN SERAC1"/>
    <property type="match status" value="1"/>
</dbReference>
<evidence type="ECO:0000256" key="2">
    <source>
        <dbReference type="ARBA" id="ARBA00004370"/>
    </source>
</evidence>
<keyword evidence="4" id="KW-0472">Membrane</keyword>
<dbReference type="GO" id="GO:0016788">
    <property type="term" value="F:hydrolase activity, acting on ester bonds"/>
    <property type="evidence" value="ECO:0007669"/>
    <property type="project" value="InterPro"/>
</dbReference>